<gene>
    <name evidence="1" type="ORF">AG0111_0g7285</name>
</gene>
<name>A0ACB6FHW2_9PLEO</name>
<dbReference type="Proteomes" id="UP000293547">
    <property type="component" value="Unassembled WGS sequence"/>
</dbReference>
<proteinExistence type="predicted"/>
<keyword evidence="2" id="KW-1185">Reference proteome</keyword>
<dbReference type="EMBL" id="PDWZ02000007">
    <property type="protein sequence ID" value="KAB2104004.1"/>
    <property type="molecule type" value="Genomic_DNA"/>
</dbReference>
<protein>
    <submittedName>
        <fullName evidence="1">Uncharacterized protein</fullName>
    </submittedName>
</protein>
<organism evidence="1 2">
    <name type="scientific">Alternaria gaisen</name>
    <dbReference type="NCBI Taxonomy" id="167740"/>
    <lineage>
        <taxon>Eukaryota</taxon>
        <taxon>Fungi</taxon>
        <taxon>Dikarya</taxon>
        <taxon>Ascomycota</taxon>
        <taxon>Pezizomycotina</taxon>
        <taxon>Dothideomycetes</taxon>
        <taxon>Pleosporomycetidae</taxon>
        <taxon>Pleosporales</taxon>
        <taxon>Pleosporineae</taxon>
        <taxon>Pleosporaceae</taxon>
        <taxon>Alternaria</taxon>
        <taxon>Alternaria sect. Alternaria</taxon>
    </lineage>
</organism>
<reference evidence="1 2" key="1">
    <citation type="journal article" date="2019" name="bioRxiv">
        <title>Genomics, evolutionary history and diagnostics of the Alternaria alternata species group including apple and Asian pear pathotypes.</title>
        <authorList>
            <person name="Armitage A.D."/>
            <person name="Cockerton H.M."/>
            <person name="Sreenivasaprasad S."/>
            <person name="Woodhall J.W."/>
            <person name="Lane C.R."/>
            <person name="Harrison R.J."/>
            <person name="Clarkson J.P."/>
        </authorList>
    </citation>
    <scope>NUCLEOTIDE SEQUENCE [LARGE SCALE GENOMIC DNA]</scope>
    <source>
        <strain evidence="1 2">FERA 650</strain>
    </source>
</reference>
<accession>A0ACB6FHW2</accession>
<evidence type="ECO:0000313" key="1">
    <source>
        <dbReference type="EMBL" id="KAB2104004.1"/>
    </source>
</evidence>
<comment type="caution">
    <text evidence="1">The sequence shown here is derived from an EMBL/GenBank/DDBJ whole genome shotgun (WGS) entry which is preliminary data.</text>
</comment>
<sequence>MYRYTSAPPLCSSTYLYPYPYPHNLAARSYDTTYMSRPYSYTEPRRYSSYYETSYSRPSTSHRPVQTSAWRYVGPVQAPQPDRTPRKSSLKKTASRHVHFDLPPAQSSSSRTIRIAEEERQRERERARAKERERGRDQERERESRYYMPPRSTTLRQRSPSERMPRKHHHSYTSTYEYDSQLHHQERYRRTTSPIRTSPPISHSTYTRVPPQHHQQQQQQQQQPPFQFKSPPPIHPTVYIITYATDLARNESTIANLLSTQVPRRSPPIPHLYTIDARRVRPPSPELCREYSGISKRIQDVVMEDGEARRAAHRAVERLLRFGEMERRSTRYGSGGGSVEVSMSVCCHAGTHRSVAIAERIAQVVKSEVRRMGCGEGVVVVCRHVHRVKGCKDPF</sequence>
<evidence type="ECO:0000313" key="2">
    <source>
        <dbReference type="Proteomes" id="UP000293547"/>
    </source>
</evidence>